<keyword evidence="6" id="KW-0540">Nuclease</keyword>
<keyword evidence="9" id="KW-0378">Hydrolase</keyword>
<evidence type="ECO:0000256" key="3">
    <source>
        <dbReference type="ARBA" id="ARBA00005300"/>
    </source>
</evidence>
<dbReference type="SUPFAM" id="SSF55658">
    <property type="entry name" value="L9 N-domain-like"/>
    <property type="match status" value="1"/>
</dbReference>
<evidence type="ECO:0000256" key="5">
    <source>
        <dbReference type="ARBA" id="ARBA00017721"/>
    </source>
</evidence>
<evidence type="ECO:0000256" key="9">
    <source>
        <dbReference type="ARBA" id="ARBA00022801"/>
    </source>
</evidence>
<keyword evidence="8" id="KW-0255">Endonuclease</keyword>
<sequence>MAKGRTKQRTWKTREQSRTQSSHKYYAVAVGREPGIYDTWGECKRQVHKHKGNEYKSFDKLDDAEAYMESMADLTYQSLSTPSSSLSERSTACPPYTRRREKSTEGPTLDSNINAIIEKLDSMEIGDIMSITRSYRGFNYEVLAAARFESSPPNASGSSTSSHLSIQPRSTARFESSPPNASGSSASSSFRSTRISSPISRPSIRPGSAAISVRGNESTNSVTQAMEDEHDDPFADFEVDDIMGGDRYSRTDGDYGQHCEQKPENFRWEF</sequence>
<evidence type="ECO:0000256" key="7">
    <source>
        <dbReference type="ARBA" id="ARBA00022723"/>
    </source>
</evidence>
<dbReference type="InterPro" id="IPR011320">
    <property type="entry name" value="RNase_H1_N"/>
</dbReference>
<feature type="compositionally biased region" description="Low complexity" evidence="11">
    <location>
        <begin position="150"/>
        <end position="162"/>
    </location>
</feature>
<evidence type="ECO:0000313" key="13">
    <source>
        <dbReference type="EMBL" id="CEG02995.1"/>
    </source>
</evidence>
<dbReference type="Pfam" id="PF01693">
    <property type="entry name" value="Cauli_VI"/>
    <property type="match status" value="1"/>
</dbReference>
<dbReference type="InterPro" id="IPR037056">
    <property type="entry name" value="RNase_H1_N_sf"/>
</dbReference>
<evidence type="ECO:0000256" key="10">
    <source>
        <dbReference type="ARBA" id="ARBA00022842"/>
    </source>
</evidence>
<keyword evidence="10" id="KW-0460">Magnesium</keyword>
<feature type="compositionally biased region" description="Basic and acidic residues" evidence="11">
    <location>
        <begin position="247"/>
        <end position="270"/>
    </location>
</feature>
<evidence type="ECO:0000259" key="12">
    <source>
        <dbReference type="Pfam" id="PF01693"/>
    </source>
</evidence>
<dbReference type="InterPro" id="IPR009027">
    <property type="entry name" value="Ribosomal_bL9/RNase_H1_N"/>
</dbReference>
<dbReference type="AlphaFoldDB" id="A0A096PDC4"/>
<gene>
    <name evidence="13" type="ORF">BN848_0095690</name>
</gene>
<dbReference type="EC" id="3.1.26.4" evidence="4"/>
<dbReference type="EMBL" id="CBME010001483">
    <property type="protein sequence ID" value="CEG02995.1"/>
    <property type="molecule type" value="Genomic_DNA"/>
</dbReference>
<protein>
    <recommendedName>
        <fullName evidence="5">Ribonuclease H</fullName>
        <ecNumber evidence="4">3.1.26.4</ecNumber>
    </recommendedName>
</protein>
<dbReference type="GO" id="GO:0046872">
    <property type="term" value="F:metal ion binding"/>
    <property type="evidence" value="ECO:0007669"/>
    <property type="project" value="UniProtKB-KW"/>
</dbReference>
<feature type="region of interest" description="Disordered" evidence="11">
    <location>
        <begin position="1"/>
        <end position="23"/>
    </location>
</feature>
<proteinExistence type="inferred from homology"/>
<comment type="function">
    <text evidence="2">Endonuclease that specifically degrades the RNA of RNA-DNA hybrids.</text>
</comment>
<feature type="region of interest" description="Disordered" evidence="11">
    <location>
        <begin position="79"/>
        <end position="110"/>
    </location>
</feature>
<dbReference type="GO" id="GO:0004523">
    <property type="term" value="F:RNA-DNA hybrid ribonuclease activity"/>
    <property type="evidence" value="ECO:0007669"/>
    <property type="project" value="UniProtKB-EC"/>
</dbReference>
<dbReference type="Gene3D" id="3.40.970.10">
    <property type="entry name" value="Ribonuclease H1, N-terminal domain"/>
    <property type="match status" value="1"/>
</dbReference>
<name>A0A096PDC4_FUSPS</name>
<evidence type="ECO:0000256" key="2">
    <source>
        <dbReference type="ARBA" id="ARBA00004065"/>
    </source>
</evidence>
<evidence type="ECO:0000256" key="8">
    <source>
        <dbReference type="ARBA" id="ARBA00022759"/>
    </source>
</evidence>
<comment type="caution">
    <text evidence="13">The sequence shown here is derived from an EMBL/GenBank/DDBJ whole genome shotgun (WGS) entry which is preliminary data.</text>
</comment>
<evidence type="ECO:0000256" key="6">
    <source>
        <dbReference type="ARBA" id="ARBA00022722"/>
    </source>
</evidence>
<keyword evidence="7" id="KW-0479">Metal-binding</keyword>
<evidence type="ECO:0000256" key="11">
    <source>
        <dbReference type="SAM" id="MobiDB-lite"/>
    </source>
</evidence>
<reference evidence="13" key="1">
    <citation type="submission" date="2013-05" db="EMBL/GenBank/DDBJ databases">
        <title>Draft genome sequences of six wheat associated Fusarium spp. isolates.</title>
        <authorList>
            <person name="Moolhuijzen P.M."/>
            <person name="Manners J.M."/>
            <person name="Wilcox S."/>
            <person name="Bellgard M.I."/>
            <person name="Gardiner D.M."/>
        </authorList>
    </citation>
    <scope>NUCLEOTIDE SEQUENCE</scope>
    <source>
        <strain evidence="13">CS3487</strain>
        <strain evidence="13">CS3487</strain>
    </source>
</reference>
<dbReference type="FunFam" id="3.40.970.10:FF:000002">
    <property type="entry name" value="Ribonuclease H"/>
    <property type="match status" value="1"/>
</dbReference>
<evidence type="ECO:0000256" key="1">
    <source>
        <dbReference type="ARBA" id="ARBA00001946"/>
    </source>
</evidence>
<feature type="domain" description="Ribonuclease H1 N-terminal" evidence="12">
    <location>
        <begin position="24"/>
        <end position="67"/>
    </location>
</feature>
<feature type="region of interest" description="Disordered" evidence="11">
    <location>
        <begin position="245"/>
        <end position="270"/>
    </location>
</feature>
<feature type="compositionally biased region" description="Basic residues" evidence="11">
    <location>
        <begin position="1"/>
        <end position="11"/>
    </location>
</feature>
<feature type="compositionally biased region" description="Low complexity" evidence="11">
    <location>
        <begin position="176"/>
        <end position="209"/>
    </location>
</feature>
<comment type="similarity">
    <text evidence="3">Belongs to the RNase H family.</text>
</comment>
<feature type="compositionally biased region" description="Polar residues" evidence="11">
    <location>
        <begin position="215"/>
        <end position="224"/>
    </location>
</feature>
<feature type="region of interest" description="Disordered" evidence="11">
    <location>
        <begin position="150"/>
        <end position="233"/>
    </location>
</feature>
<organism evidence="13">
    <name type="scientific">Fusarium pseudograminearum CS3487</name>
    <dbReference type="NCBI Taxonomy" id="1318458"/>
    <lineage>
        <taxon>Eukaryota</taxon>
        <taxon>Fungi</taxon>
        <taxon>Dikarya</taxon>
        <taxon>Ascomycota</taxon>
        <taxon>Pezizomycotina</taxon>
        <taxon>Sordariomycetes</taxon>
        <taxon>Hypocreomycetidae</taxon>
        <taxon>Hypocreales</taxon>
        <taxon>Nectriaceae</taxon>
        <taxon>Fusarium</taxon>
    </lineage>
</organism>
<feature type="compositionally biased region" description="Polar residues" evidence="11">
    <location>
        <begin position="163"/>
        <end position="174"/>
    </location>
</feature>
<accession>A0A096PDC4</accession>
<comment type="cofactor">
    <cofactor evidence="1">
        <name>Mg(2+)</name>
        <dbReference type="ChEBI" id="CHEBI:18420"/>
    </cofactor>
</comment>
<evidence type="ECO:0000256" key="4">
    <source>
        <dbReference type="ARBA" id="ARBA00012180"/>
    </source>
</evidence>
<feature type="compositionally biased region" description="Low complexity" evidence="11">
    <location>
        <begin position="79"/>
        <end position="91"/>
    </location>
</feature>